<dbReference type="SUPFAM" id="SSF55486">
    <property type="entry name" value="Metalloproteases ('zincins'), catalytic domain"/>
    <property type="match status" value="1"/>
</dbReference>
<keyword evidence="1" id="KW-0812">Transmembrane</keyword>
<dbReference type="Gene3D" id="3.40.390.10">
    <property type="entry name" value="Collagenase (Catalytic Domain)"/>
    <property type="match status" value="1"/>
</dbReference>
<keyword evidence="1" id="KW-0472">Membrane</keyword>
<keyword evidence="4" id="KW-1185">Reference proteome</keyword>
<organism evidence="3 4">
    <name type="scientific">Phrynosoma platyrhinos</name>
    <name type="common">Desert horned lizard</name>
    <dbReference type="NCBI Taxonomy" id="52577"/>
    <lineage>
        <taxon>Eukaryota</taxon>
        <taxon>Metazoa</taxon>
        <taxon>Chordata</taxon>
        <taxon>Craniata</taxon>
        <taxon>Vertebrata</taxon>
        <taxon>Euteleostomi</taxon>
        <taxon>Lepidosauria</taxon>
        <taxon>Squamata</taxon>
        <taxon>Bifurcata</taxon>
        <taxon>Unidentata</taxon>
        <taxon>Episquamata</taxon>
        <taxon>Toxicofera</taxon>
        <taxon>Iguania</taxon>
        <taxon>Phrynosomatidae</taxon>
        <taxon>Phrynosomatinae</taxon>
        <taxon>Phrynosoma</taxon>
    </lineage>
</organism>
<dbReference type="EMBL" id="JAIPUX010003289">
    <property type="protein sequence ID" value="KAH0621196.1"/>
    <property type="molecule type" value="Genomic_DNA"/>
</dbReference>
<evidence type="ECO:0000256" key="1">
    <source>
        <dbReference type="SAM" id="Phobius"/>
    </source>
</evidence>
<accession>A0ABQ7SV40</accession>
<dbReference type="SMART" id="SM01351">
    <property type="entry name" value="Aspzincin_M35"/>
    <property type="match status" value="1"/>
</dbReference>
<sequence length="461" mass="51058">MTTGASNCTIMSSKVFVCVNQGNERYCFRGVLKPDEAANIQNLTEEEAKIAEAVKQGAIEVLQDALKKKDRVLMKEPEKVVLTGEEKDKFWMKRHAIVTEDLVKKLLAELKKVRFKKKIDSNAYASVIIPDDTRTIYLGNPFWNAPKYLGRNSQPGTLIHEVSHFLGTDDIAYGMDVKPTLYVGCQGTMIKGNLRSAQSSDVSLSEEDYKDALKKAACNADNVAYEFELTLNHKGIYVGDKYSCCGETARYSVCDQSVPDFFHTCRVGKKWETESLIKEACGRSQTIRGALIKHQSTADEIKKCLRKAKTSRKAGLAGGAAAAGGILLAPATFGFSAMVAGGVGLAGAAFISMKIFQGRATSKKKELDDTFAECQSFLDDVRRVIAFLNYEPGFQRDFGIQYRAYSCLEHITILKEQVESEKDVLQKIYRYKEGIIQCANLLESLGKILFDKTNPLSSDSP</sequence>
<dbReference type="Proteomes" id="UP000826234">
    <property type="component" value="Unassembled WGS sequence"/>
</dbReference>
<evidence type="ECO:0000313" key="4">
    <source>
        <dbReference type="Proteomes" id="UP000826234"/>
    </source>
</evidence>
<reference evidence="3 4" key="1">
    <citation type="journal article" date="2022" name="Gigascience">
        <title>A chromosome-level genome assembly and annotation of the desert horned lizard, Phrynosoma platyrhinos, provides insight into chromosomal rearrangements among reptiles.</title>
        <authorList>
            <person name="Koochekian N."/>
            <person name="Ascanio A."/>
            <person name="Farleigh K."/>
            <person name="Card D.C."/>
            <person name="Schield D.R."/>
            <person name="Castoe T.A."/>
            <person name="Jezkova T."/>
        </authorList>
    </citation>
    <scope>NUCLEOTIDE SEQUENCE [LARGE SCALE GENOMIC DNA]</scope>
    <source>
        <strain evidence="3">NK-2021</strain>
    </source>
</reference>
<evidence type="ECO:0000313" key="3">
    <source>
        <dbReference type="EMBL" id="KAH0621196.1"/>
    </source>
</evidence>
<name>A0ABQ7SV40_PHRPL</name>
<proteinExistence type="predicted"/>
<feature type="transmembrane region" description="Helical" evidence="1">
    <location>
        <begin position="314"/>
        <end position="331"/>
    </location>
</feature>
<feature type="transmembrane region" description="Helical" evidence="1">
    <location>
        <begin position="337"/>
        <end position="356"/>
    </location>
</feature>
<keyword evidence="1" id="KW-1133">Transmembrane helix</keyword>
<feature type="domain" description="Lysine-specific metallo-endopeptidase" evidence="2">
    <location>
        <begin position="77"/>
        <end position="228"/>
    </location>
</feature>
<dbReference type="InterPro" id="IPR029463">
    <property type="entry name" value="Lys_MEP"/>
</dbReference>
<dbReference type="InterPro" id="IPR024079">
    <property type="entry name" value="MetalloPept_cat_dom_sf"/>
</dbReference>
<protein>
    <recommendedName>
        <fullName evidence="2">Lysine-specific metallo-endopeptidase domain-containing protein</fullName>
    </recommendedName>
</protein>
<evidence type="ECO:0000259" key="2">
    <source>
        <dbReference type="SMART" id="SM01351"/>
    </source>
</evidence>
<dbReference type="Pfam" id="PF14521">
    <property type="entry name" value="Aspzincin_M35"/>
    <property type="match status" value="1"/>
</dbReference>
<comment type="caution">
    <text evidence="3">The sequence shown here is derived from an EMBL/GenBank/DDBJ whole genome shotgun (WGS) entry which is preliminary data.</text>
</comment>
<gene>
    <name evidence="3" type="ORF">JD844_022254</name>
</gene>